<dbReference type="EMBL" id="KJ873041">
    <property type="protein sequence ID" value="AIK01814.1"/>
    <property type="molecule type" value="Genomic_DNA"/>
</dbReference>
<proteinExistence type="predicted"/>
<protein>
    <submittedName>
        <fullName evidence="1">ORF1</fullName>
    </submittedName>
</protein>
<dbReference type="InterPro" id="IPR010746">
    <property type="entry name" value="CYMV_Orf1"/>
</dbReference>
<sequence length="135" mass="15671">MSEVFERSIEDWYSKSRTARLGHLDLAEEPKVCNRQLAHNLSVVFDRISLLSKVTLKNFKLILERLSELESKIEKNTIKIKNIQRPLSEQQLEALVTKLTAQPKEVEERTICLATELRKEVSQLKLMIAKVEKLL</sequence>
<name>A0A076U3Q0_9VIRU</name>
<reference evidence="1" key="1">
    <citation type="journal article" date="2015" name="Virus Genes">
        <title>Complete genome sequencing of Piper yellow mottle virus infecting black pepper, betelvine, and Indian long pepper.</title>
        <authorList>
            <person name="Deeshma K.P."/>
            <person name="Bhat A.I."/>
        </authorList>
    </citation>
    <scope>NUCLEOTIDE SEQUENCE</scope>
    <source>
        <strain evidence="1">PN-P1</strain>
    </source>
</reference>
<evidence type="ECO:0000313" key="1">
    <source>
        <dbReference type="EMBL" id="AIK01814.1"/>
    </source>
</evidence>
<dbReference type="Pfam" id="PF07028">
    <property type="entry name" value="DUF1319"/>
    <property type="match status" value="1"/>
</dbReference>
<organism evidence="1">
    <name type="scientific">Piper yellow mottle virus</name>
    <dbReference type="NCBI Taxonomy" id="262957"/>
    <lineage>
        <taxon>Viruses</taxon>
        <taxon>Riboviria</taxon>
        <taxon>Pararnavirae</taxon>
        <taxon>Artverviricota</taxon>
        <taxon>Revtraviricetes</taxon>
        <taxon>Ortervirales</taxon>
        <taxon>Caulimoviridae</taxon>
        <taxon>Badnavirus</taxon>
        <taxon>Badnavirus maculapiperis</taxon>
    </lineage>
</organism>
<accession>A0A076U3Q0</accession>